<feature type="domain" description="PIN" evidence="1">
    <location>
        <begin position="4"/>
        <end position="121"/>
    </location>
</feature>
<dbReference type="RefSeq" id="WP_132284362.1">
    <property type="nucleotide sequence ID" value="NZ_SKBM01000002.1"/>
</dbReference>
<comment type="caution">
    <text evidence="2">The sequence shown here is derived from an EMBL/GenBank/DDBJ whole genome shotgun (WGS) entry which is preliminary data.</text>
</comment>
<gene>
    <name evidence="2" type="ORF">EXY23_02915</name>
</gene>
<name>A0A4R4DWZ5_9PROT</name>
<dbReference type="InterPro" id="IPR052919">
    <property type="entry name" value="TA_system_RNase"/>
</dbReference>
<dbReference type="OrthoDB" id="9798990at2"/>
<dbReference type="InterPro" id="IPR029060">
    <property type="entry name" value="PIN-like_dom_sf"/>
</dbReference>
<dbReference type="Pfam" id="PF01850">
    <property type="entry name" value="PIN"/>
    <property type="match status" value="1"/>
</dbReference>
<sequence>MKLLLDTHALLWWLKDDGQLGARARALIADPGNDVLVSAASLWEIVVKVRIGKLEADIEEISEAVERGGFTLLGISAAHLAVLGGLPLHPGHRDPFDHLLIAQAITEGATFLSEDRNAPRYPVRIVTCSDSAAPYPSR</sequence>
<dbReference type="Proteomes" id="UP000295023">
    <property type="component" value="Unassembled WGS sequence"/>
</dbReference>
<dbReference type="Gene3D" id="3.40.50.1010">
    <property type="entry name" value="5'-nuclease"/>
    <property type="match status" value="1"/>
</dbReference>
<reference evidence="2 3" key="1">
    <citation type="submission" date="2019-03" db="EMBL/GenBank/DDBJ databases">
        <title>Paracraurococcus aquatilis NE82 genome sequence.</title>
        <authorList>
            <person name="Zhao Y."/>
            <person name="Du Z."/>
        </authorList>
    </citation>
    <scope>NUCLEOTIDE SEQUENCE [LARGE SCALE GENOMIC DNA]</scope>
    <source>
        <strain evidence="2 3">NE82</strain>
    </source>
</reference>
<evidence type="ECO:0000259" key="1">
    <source>
        <dbReference type="Pfam" id="PF01850"/>
    </source>
</evidence>
<organism evidence="2 3">
    <name type="scientific">Roseicella aquatilis</name>
    <dbReference type="NCBI Taxonomy" id="2527868"/>
    <lineage>
        <taxon>Bacteria</taxon>
        <taxon>Pseudomonadati</taxon>
        <taxon>Pseudomonadota</taxon>
        <taxon>Alphaproteobacteria</taxon>
        <taxon>Acetobacterales</taxon>
        <taxon>Roseomonadaceae</taxon>
        <taxon>Roseicella</taxon>
    </lineage>
</organism>
<dbReference type="AlphaFoldDB" id="A0A4R4DWZ5"/>
<dbReference type="InterPro" id="IPR002716">
    <property type="entry name" value="PIN_dom"/>
</dbReference>
<dbReference type="PANTHER" id="PTHR36173">
    <property type="entry name" value="RIBONUCLEASE VAPC16-RELATED"/>
    <property type="match status" value="1"/>
</dbReference>
<evidence type="ECO:0000313" key="2">
    <source>
        <dbReference type="EMBL" id="TCZ66051.1"/>
    </source>
</evidence>
<dbReference type="EMBL" id="SKBM01000002">
    <property type="protein sequence ID" value="TCZ66051.1"/>
    <property type="molecule type" value="Genomic_DNA"/>
</dbReference>
<accession>A0A4R4DWZ5</accession>
<evidence type="ECO:0000313" key="3">
    <source>
        <dbReference type="Proteomes" id="UP000295023"/>
    </source>
</evidence>
<dbReference type="InterPro" id="IPR041705">
    <property type="entry name" value="PIN_Sll0205"/>
</dbReference>
<proteinExistence type="predicted"/>
<dbReference type="SUPFAM" id="SSF88723">
    <property type="entry name" value="PIN domain-like"/>
    <property type="match status" value="1"/>
</dbReference>
<dbReference type="CDD" id="cd09872">
    <property type="entry name" value="PIN_Sll0205-like"/>
    <property type="match status" value="1"/>
</dbReference>
<protein>
    <submittedName>
        <fullName evidence="2">Type II toxin-antitoxin system VapC family toxin</fullName>
    </submittedName>
</protein>
<dbReference type="PANTHER" id="PTHR36173:SF2">
    <property type="entry name" value="RIBONUCLEASE VAPC16"/>
    <property type="match status" value="1"/>
</dbReference>
<keyword evidence="3" id="KW-1185">Reference proteome</keyword>